<dbReference type="PANTHER" id="PTHR36488">
    <property type="entry name" value="CASP-LIKE PROTEIN 1U1"/>
    <property type="match status" value="1"/>
</dbReference>
<feature type="transmembrane region" description="Helical" evidence="8">
    <location>
        <begin position="190"/>
        <end position="217"/>
    </location>
</feature>
<comment type="subunit">
    <text evidence="3 8">Homodimer and heterodimers.</text>
</comment>
<evidence type="ECO:0000313" key="10">
    <source>
        <dbReference type="EMBL" id="KAG6741581.1"/>
    </source>
</evidence>
<evidence type="ECO:0000256" key="8">
    <source>
        <dbReference type="RuleBase" id="RU361233"/>
    </source>
</evidence>
<dbReference type="InterPro" id="IPR006459">
    <property type="entry name" value="CASP/CASPL"/>
</dbReference>
<dbReference type="GO" id="GO:0005886">
    <property type="term" value="C:plasma membrane"/>
    <property type="evidence" value="ECO:0007669"/>
    <property type="project" value="UniProtKB-SubCell"/>
</dbReference>
<comment type="caution">
    <text evidence="8">Lacks conserved residue(s) required for the propagation of feature annotation.</text>
</comment>
<evidence type="ECO:0000259" key="9">
    <source>
        <dbReference type="Pfam" id="PF04535"/>
    </source>
</evidence>
<evidence type="ECO:0000256" key="5">
    <source>
        <dbReference type="ARBA" id="ARBA00022692"/>
    </source>
</evidence>
<organism evidence="10 11">
    <name type="scientific">Populus tomentosa</name>
    <name type="common">Chinese white poplar</name>
    <dbReference type="NCBI Taxonomy" id="118781"/>
    <lineage>
        <taxon>Eukaryota</taxon>
        <taxon>Viridiplantae</taxon>
        <taxon>Streptophyta</taxon>
        <taxon>Embryophyta</taxon>
        <taxon>Tracheophyta</taxon>
        <taxon>Spermatophyta</taxon>
        <taxon>Magnoliopsida</taxon>
        <taxon>eudicotyledons</taxon>
        <taxon>Gunneridae</taxon>
        <taxon>Pentapetalae</taxon>
        <taxon>rosids</taxon>
        <taxon>fabids</taxon>
        <taxon>Malpighiales</taxon>
        <taxon>Salicaceae</taxon>
        <taxon>Saliceae</taxon>
        <taxon>Populus</taxon>
    </lineage>
</organism>
<keyword evidence="6 8" id="KW-1133">Transmembrane helix</keyword>
<dbReference type="EMBL" id="JAAWWB010000034">
    <property type="protein sequence ID" value="KAG6741581.1"/>
    <property type="molecule type" value="Genomic_DNA"/>
</dbReference>
<feature type="domain" description="Casparian strip membrane protein" evidence="9">
    <location>
        <begin position="109"/>
        <end position="254"/>
    </location>
</feature>
<dbReference type="PANTHER" id="PTHR36488:SF8">
    <property type="entry name" value="CASP-LIKE PROTEIN 1U1"/>
    <property type="match status" value="1"/>
</dbReference>
<evidence type="ECO:0000256" key="4">
    <source>
        <dbReference type="ARBA" id="ARBA00022475"/>
    </source>
</evidence>
<dbReference type="NCBIfam" id="TIGR01569">
    <property type="entry name" value="A_tha_TIGR01569"/>
    <property type="match status" value="1"/>
</dbReference>
<comment type="caution">
    <text evidence="10">The sequence shown here is derived from an EMBL/GenBank/DDBJ whole genome shotgun (WGS) entry which is preliminary data.</text>
</comment>
<dbReference type="AlphaFoldDB" id="A0A8X7XZI5"/>
<comment type="similarity">
    <text evidence="2 8">Belongs to the Casparian strip membrane proteins (CASP) family.</text>
</comment>
<feature type="transmembrane region" description="Helical" evidence="8">
    <location>
        <begin position="237"/>
        <end position="258"/>
    </location>
</feature>
<keyword evidence="4 8" id="KW-1003">Cell membrane</keyword>
<evidence type="ECO:0000256" key="6">
    <source>
        <dbReference type="ARBA" id="ARBA00022989"/>
    </source>
</evidence>
<keyword evidence="5 8" id="KW-0812">Transmembrane</keyword>
<proteinExistence type="inferred from homology"/>
<feature type="transmembrane region" description="Helical" evidence="8">
    <location>
        <begin position="155"/>
        <end position="178"/>
    </location>
</feature>
<dbReference type="Pfam" id="PF04535">
    <property type="entry name" value="CASP_dom"/>
    <property type="match status" value="1"/>
</dbReference>
<dbReference type="OrthoDB" id="992805at2759"/>
<comment type="subcellular location">
    <subcellularLocation>
        <location evidence="1 8">Cell membrane</location>
        <topology evidence="1 8">Multi-pass membrane protein</topology>
    </subcellularLocation>
</comment>
<evidence type="ECO:0000313" key="11">
    <source>
        <dbReference type="Proteomes" id="UP000886885"/>
    </source>
</evidence>
<dbReference type="Proteomes" id="UP000886885">
    <property type="component" value="Chromosome 17D"/>
</dbReference>
<dbReference type="InterPro" id="IPR044173">
    <property type="entry name" value="CASPL"/>
</dbReference>
<evidence type="ECO:0000256" key="1">
    <source>
        <dbReference type="ARBA" id="ARBA00004651"/>
    </source>
</evidence>
<name>A0A8X7XZI5_POPTO</name>
<keyword evidence="7 8" id="KW-0472">Membrane</keyword>
<sequence length="272" mass="29529">MLTEAGVLAFVAHGVAAVVLGRNMMSRLSCYCMTEERVVAPAAACSRCGEDDAGYCQEKSSNAAEELLVHCSREGFSLSMATQENTTEKGFLKAKSPQGTSTPGQPQRSFFMAQITLRILAIAFTVAAIPIMVTAKEPVSFIGLSIAPRYSQSSAMKFLLGADATVCAFSVLSLLFLWALNRSGSQTTSYFLLFLHDMVMTVLMISGCAAATAVGYLSKYGQREAFWNPFCSYVSKFCHQMLISTVLSYLAFFCYLALNILAAYKLMSHATE</sequence>
<feature type="transmembrane region" description="Helical" evidence="8">
    <location>
        <begin position="115"/>
        <end position="135"/>
    </location>
</feature>
<protein>
    <recommendedName>
        <fullName evidence="8">CASP-like protein</fullName>
    </recommendedName>
</protein>
<accession>A0A8X7XZI5</accession>
<feature type="transmembrane region" description="Helical" evidence="8">
    <location>
        <begin position="6"/>
        <end position="25"/>
    </location>
</feature>
<reference evidence="10" key="1">
    <citation type="journal article" date="2020" name="bioRxiv">
        <title>Hybrid origin of Populus tomentosa Carr. identified through genome sequencing and phylogenomic analysis.</title>
        <authorList>
            <person name="An X."/>
            <person name="Gao K."/>
            <person name="Chen Z."/>
            <person name="Li J."/>
            <person name="Yang X."/>
            <person name="Yang X."/>
            <person name="Zhou J."/>
            <person name="Guo T."/>
            <person name="Zhao T."/>
            <person name="Huang S."/>
            <person name="Miao D."/>
            <person name="Khan W.U."/>
            <person name="Rao P."/>
            <person name="Ye M."/>
            <person name="Lei B."/>
            <person name="Liao W."/>
            <person name="Wang J."/>
            <person name="Ji L."/>
            <person name="Li Y."/>
            <person name="Guo B."/>
            <person name="Mustafa N.S."/>
            <person name="Li S."/>
            <person name="Yun Q."/>
            <person name="Keller S.R."/>
            <person name="Mao J."/>
            <person name="Zhang R."/>
            <person name="Strauss S.H."/>
        </authorList>
    </citation>
    <scope>NUCLEOTIDE SEQUENCE</scope>
    <source>
        <strain evidence="10">GM15</strain>
        <tissue evidence="10">Leaf</tissue>
    </source>
</reference>
<evidence type="ECO:0000256" key="2">
    <source>
        <dbReference type="ARBA" id="ARBA00007651"/>
    </source>
</evidence>
<evidence type="ECO:0000256" key="3">
    <source>
        <dbReference type="ARBA" id="ARBA00011489"/>
    </source>
</evidence>
<dbReference type="InterPro" id="IPR006702">
    <property type="entry name" value="CASP_dom"/>
</dbReference>
<evidence type="ECO:0000256" key="7">
    <source>
        <dbReference type="ARBA" id="ARBA00023136"/>
    </source>
</evidence>
<gene>
    <name evidence="10" type="ORF">POTOM_054850</name>
</gene>
<keyword evidence="11" id="KW-1185">Reference proteome</keyword>